<accession>A0A291P757</accession>
<protein>
    <submittedName>
        <fullName evidence="1">Uncharacterized protein</fullName>
    </submittedName>
</protein>
<dbReference type="KEGG" id="hbe:BEI_1694"/>
<proteinExistence type="predicted"/>
<dbReference type="EMBL" id="CP021435">
    <property type="protein sequence ID" value="ATJ82681.1"/>
    <property type="molecule type" value="Genomic_DNA"/>
</dbReference>
<keyword evidence="2" id="KW-1185">Reference proteome</keyword>
<organism evidence="1 2">
    <name type="scientific">Halomonas beimenensis</name>
    <dbReference type="NCBI Taxonomy" id="475662"/>
    <lineage>
        <taxon>Bacteria</taxon>
        <taxon>Pseudomonadati</taxon>
        <taxon>Pseudomonadota</taxon>
        <taxon>Gammaproteobacteria</taxon>
        <taxon>Oceanospirillales</taxon>
        <taxon>Halomonadaceae</taxon>
        <taxon>Halomonas</taxon>
    </lineage>
</organism>
<dbReference type="AlphaFoldDB" id="A0A291P757"/>
<evidence type="ECO:0000313" key="2">
    <source>
        <dbReference type="Proteomes" id="UP000219993"/>
    </source>
</evidence>
<gene>
    <name evidence="1" type="ORF">BEI_1694</name>
</gene>
<name>A0A291P757_9GAMM</name>
<sequence>MGVKSYIVSTKEMLRSLKKNNIYSNTLFVLMRLPVKLLQLNRP</sequence>
<reference evidence="1 2" key="1">
    <citation type="journal article" date="2017" name="Sci. Rep.">
        <title>Revealing the Saline Adaptation Strategies of the Halophilic Bacterium Halomonas beimenensis through High-throughput Omics and Transposon Mutagenesis Approaches.</title>
        <authorList>
            <person name="Chen Y.H."/>
            <person name="Lin S.S."/>
            <person name="Shyu Y.T."/>
        </authorList>
    </citation>
    <scope>NUCLEOTIDE SEQUENCE [LARGE SCALE GENOMIC DNA]</scope>
    <source>
        <strain evidence="1 2">NTU-111</strain>
    </source>
</reference>
<dbReference type="Proteomes" id="UP000219993">
    <property type="component" value="Chromosome"/>
</dbReference>
<evidence type="ECO:0000313" key="1">
    <source>
        <dbReference type="EMBL" id="ATJ82681.1"/>
    </source>
</evidence>